<name>A0ABW5RZJ8_9BACL</name>
<dbReference type="Proteomes" id="UP001597399">
    <property type="component" value="Unassembled WGS sequence"/>
</dbReference>
<dbReference type="EMBL" id="JBHUMQ010000003">
    <property type="protein sequence ID" value="MFD2692554.1"/>
    <property type="molecule type" value="Genomic_DNA"/>
</dbReference>
<organism evidence="1 2">
    <name type="scientific">Sporolactobacillus shoreicorticis</name>
    <dbReference type="NCBI Taxonomy" id="1923877"/>
    <lineage>
        <taxon>Bacteria</taxon>
        <taxon>Bacillati</taxon>
        <taxon>Bacillota</taxon>
        <taxon>Bacilli</taxon>
        <taxon>Bacillales</taxon>
        <taxon>Sporolactobacillaceae</taxon>
        <taxon>Sporolactobacillus</taxon>
    </lineage>
</organism>
<accession>A0ABW5RZJ8</accession>
<keyword evidence="2" id="KW-1185">Reference proteome</keyword>
<gene>
    <name evidence="1" type="ORF">ACFSUE_02700</name>
</gene>
<dbReference type="Pfam" id="PF13046">
    <property type="entry name" value="DUF3906"/>
    <property type="match status" value="1"/>
</dbReference>
<reference evidence="2" key="1">
    <citation type="journal article" date="2019" name="Int. J. Syst. Evol. Microbiol.">
        <title>The Global Catalogue of Microorganisms (GCM) 10K type strain sequencing project: providing services to taxonomists for standard genome sequencing and annotation.</title>
        <authorList>
            <consortium name="The Broad Institute Genomics Platform"/>
            <consortium name="The Broad Institute Genome Sequencing Center for Infectious Disease"/>
            <person name="Wu L."/>
            <person name="Ma J."/>
        </authorList>
    </citation>
    <scope>NUCLEOTIDE SEQUENCE [LARGE SCALE GENOMIC DNA]</scope>
    <source>
        <strain evidence="2">TISTR 2466</strain>
    </source>
</reference>
<evidence type="ECO:0000313" key="2">
    <source>
        <dbReference type="Proteomes" id="UP001597399"/>
    </source>
</evidence>
<proteinExistence type="predicted"/>
<dbReference type="RefSeq" id="WP_253059831.1">
    <property type="nucleotide sequence ID" value="NZ_JAMXWM010000004.1"/>
</dbReference>
<comment type="caution">
    <text evidence="1">The sequence shown here is derived from an EMBL/GenBank/DDBJ whole genome shotgun (WGS) entry which is preliminary data.</text>
</comment>
<dbReference type="InterPro" id="IPR024998">
    <property type="entry name" value="DUF3906"/>
</dbReference>
<protein>
    <submittedName>
        <fullName evidence="1">DUF3906 family protein</fullName>
    </submittedName>
</protein>
<evidence type="ECO:0000313" key="1">
    <source>
        <dbReference type="EMBL" id="MFD2692554.1"/>
    </source>
</evidence>
<sequence>MKLFRFIVSTEEGELPVIAAAESEEAALQVVDQEIQHNLLIQPKIRDVVLIEKKGIKKSGAGYLIQPRKSYE</sequence>